<dbReference type="GeneID" id="6007528"/>
<evidence type="ECO:0000313" key="2">
    <source>
        <dbReference type="EMBL" id="EAU90692.1"/>
    </source>
</evidence>
<reference evidence="2 3" key="1">
    <citation type="journal article" date="2010" name="Proc. Natl. Acad. Sci. U.S.A.">
        <title>Insights into evolution of multicellular fungi from the assembled chromosomes of the mushroom Coprinopsis cinerea (Coprinus cinereus).</title>
        <authorList>
            <person name="Stajich J.E."/>
            <person name="Wilke S.K."/>
            <person name="Ahren D."/>
            <person name="Au C.H."/>
            <person name="Birren B.W."/>
            <person name="Borodovsky M."/>
            <person name="Burns C."/>
            <person name="Canback B."/>
            <person name="Casselton L.A."/>
            <person name="Cheng C.K."/>
            <person name="Deng J."/>
            <person name="Dietrich F.S."/>
            <person name="Fargo D.C."/>
            <person name="Farman M.L."/>
            <person name="Gathman A.C."/>
            <person name="Goldberg J."/>
            <person name="Guigo R."/>
            <person name="Hoegger P.J."/>
            <person name="Hooker J.B."/>
            <person name="Huggins A."/>
            <person name="James T.Y."/>
            <person name="Kamada T."/>
            <person name="Kilaru S."/>
            <person name="Kodira C."/>
            <person name="Kues U."/>
            <person name="Kupfer D."/>
            <person name="Kwan H.S."/>
            <person name="Lomsadze A."/>
            <person name="Li W."/>
            <person name="Lilly W.W."/>
            <person name="Ma L.J."/>
            <person name="Mackey A.J."/>
            <person name="Manning G."/>
            <person name="Martin F."/>
            <person name="Muraguchi H."/>
            <person name="Natvig D.O."/>
            <person name="Palmerini H."/>
            <person name="Ramesh M.A."/>
            <person name="Rehmeyer C.J."/>
            <person name="Roe B.A."/>
            <person name="Shenoy N."/>
            <person name="Stanke M."/>
            <person name="Ter-Hovhannisyan V."/>
            <person name="Tunlid A."/>
            <person name="Velagapudi R."/>
            <person name="Vision T.J."/>
            <person name="Zeng Q."/>
            <person name="Zolan M.E."/>
            <person name="Pukkila P.J."/>
        </authorList>
    </citation>
    <scope>NUCLEOTIDE SEQUENCE [LARGE SCALE GENOMIC DNA]</scope>
    <source>
        <strain evidence="3">Okayama-7 / 130 / ATCC MYA-4618 / FGSC 9003</strain>
    </source>
</reference>
<organism evidence="2 3">
    <name type="scientific">Coprinopsis cinerea (strain Okayama-7 / 130 / ATCC MYA-4618 / FGSC 9003)</name>
    <name type="common">Inky cap fungus</name>
    <name type="synonym">Hormographiella aspergillata</name>
    <dbReference type="NCBI Taxonomy" id="240176"/>
    <lineage>
        <taxon>Eukaryota</taxon>
        <taxon>Fungi</taxon>
        <taxon>Dikarya</taxon>
        <taxon>Basidiomycota</taxon>
        <taxon>Agaricomycotina</taxon>
        <taxon>Agaricomycetes</taxon>
        <taxon>Agaricomycetidae</taxon>
        <taxon>Agaricales</taxon>
        <taxon>Agaricineae</taxon>
        <taxon>Psathyrellaceae</taxon>
        <taxon>Coprinopsis</taxon>
    </lineage>
</organism>
<feature type="chain" id="PRO_5002727128" evidence="1">
    <location>
        <begin position="22"/>
        <end position="225"/>
    </location>
</feature>
<comment type="caution">
    <text evidence="2">The sequence shown here is derived from an EMBL/GenBank/DDBJ whole genome shotgun (WGS) entry which is preliminary data.</text>
</comment>
<dbReference type="RefSeq" id="XP_001831070.1">
    <property type="nucleotide sequence ID" value="XM_001831018.1"/>
</dbReference>
<evidence type="ECO:0000313" key="3">
    <source>
        <dbReference type="Proteomes" id="UP000001861"/>
    </source>
</evidence>
<sequence>MRHLIAITTVLSGFLLSSTLAQNDGGAVTLFWPKLPTTTLEGEPEWNEGITTLGGKVLSTDAEGYTHYAVSHVQTLGVVDGETYISTPTSVTYTFRADASRYRGVGPFAVIEPTGTVGGGLGLTYREGAQAITECEGDIDGSSEDTDEIACSMRVEFAVASTDSDSGSAETVTSVRTREMWTVTGEKEPMITIAASESGAVSALRMSGALVWSGIAAGGMVVWLY</sequence>
<keyword evidence="3" id="KW-1185">Reference proteome</keyword>
<dbReference type="VEuPathDB" id="FungiDB:CC1G_03961"/>
<gene>
    <name evidence="2" type="ORF">CC1G_03961</name>
</gene>
<name>A8N8B4_COPC7</name>
<dbReference type="KEGG" id="cci:CC1G_03961"/>
<feature type="signal peptide" evidence="1">
    <location>
        <begin position="1"/>
        <end position="21"/>
    </location>
</feature>
<dbReference type="Proteomes" id="UP000001861">
    <property type="component" value="Unassembled WGS sequence"/>
</dbReference>
<dbReference type="AlphaFoldDB" id="A8N8B4"/>
<evidence type="ECO:0000256" key="1">
    <source>
        <dbReference type="SAM" id="SignalP"/>
    </source>
</evidence>
<protein>
    <submittedName>
        <fullName evidence="2">Uncharacterized protein</fullName>
    </submittedName>
</protein>
<dbReference type="EMBL" id="AACS02000007">
    <property type="protein sequence ID" value="EAU90692.1"/>
    <property type="molecule type" value="Genomic_DNA"/>
</dbReference>
<proteinExistence type="predicted"/>
<accession>A8N8B4</accession>
<keyword evidence="1" id="KW-0732">Signal</keyword>
<dbReference type="InParanoid" id="A8N8B4"/>